<dbReference type="InterPro" id="IPR032724">
    <property type="entry name" value="SCP1.201-like"/>
</dbReference>
<dbReference type="RefSeq" id="WP_378269344.1">
    <property type="nucleotide sequence ID" value="NZ_JBHUKR010000021.1"/>
</dbReference>
<reference evidence="3" key="1">
    <citation type="journal article" date="2019" name="Int. J. Syst. Evol. Microbiol.">
        <title>The Global Catalogue of Microorganisms (GCM) 10K type strain sequencing project: providing services to taxonomists for standard genome sequencing and annotation.</title>
        <authorList>
            <consortium name="The Broad Institute Genomics Platform"/>
            <consortium name="The Broad Institute Genome Sequencing Center for Infectious Disease"/>
            <person name="Wu L."/>
            <person name="Ma J."/>
        </authorList>
    </citation>
    <scope>NUCLEOTIDE SEQUENCE [LARGE SCALE GENOMIC DNA]</scope>
    <source>
        <strain evidence="3">CGMCC 4.7645</strain>
    </source>
</reference>
<name>A0ABW5G129_9PSEU</name>
<protein>
    <submittedName>
        <fullName evidence="2">DddA-like double-stranded DNA deaminase toxin</fullName>
    </submittedName>
</protein>
<evidence type="ECO:0000256" key="1">
    <source>
        <dbReference type="SAM" id="Phobius"/>
    </source>
</evidence>
<feature type="transmembrane region" description="Helical" evidence="1">
    <location>
        <begin position="12"/>
        <end position="29"/>
    </location>
</feature>
<keyword evidence="1" id="KW-0812">Transmembrane</keyword>
<keyword evidence="1" id="KW-1133">Transmembrane helix</keyword>
<gene>
    <name evidence="2" type="ORF">ACFSXZ_32190</name>
</gene>
<keyword evidence="3" id="KW-1185">Reference proteome</keyword>
<evidence type="ECO:0000313" key="2">
    <source>
        <dbReference type="EMBL" id="MFD2420998.1"/>
    </source>
</evidence>
<dbReference type="EMBL" id="JBHUKR010000021">
    <property type="protein sequence ID" value="MFD2420998.1"/>
    <property type="molecule type" value="Genomic_DNA"/>
</dbReference>
<evidence type="ECO:0000313" key="3">
    <source>
        <dbReference type="Proteomes" id="UP001597417"/>
    </source>
</evidence>
<accession>A0ABW5G129</accession>
<keyword evidence="1" id="KW-0472">Membrane</keyword>
<organism evidence="2 3">
    <name type="scientific">Amycolatopsis pigmentata</name>
    <dbReference type="NCBI Taxonomy" id="450801"/>
    <lineage>
        <taxon>Bacteria</taxon>
        <taxon>Bacillati</taxon>
        <taxon>Actinomycetota</taxon>
        <taxon>Actinomycetes</taxon>
        <taxon>Pseudonocardiales</taxon>
        <taxon>Pseudonocardiaceae</taxon>
        <taxon>Amycolatopsis</taxon>
    </lineage>
</organism>
<dbReference type="Pfam" id="PF14428">
    <property type="entry name" value="DddA-like"/>
    <property type="match status" value="1"/>
</dbReference>
<proteinExistence type="predicted"/>
<dbReference type="Proteomes" id="UP001597417">
    <property type="component" value="Unassembled WGS sequence"/>
</dbReference>
<comment type="caution">
    <text evidence="2">The sequence shown here is derived from an EMBL/GenBank/DDBJ whole genome shotgun (WGS) entry which is preliminary data.</text>
</comment>
<sequence length="198" mass="20732">MPNSGGGCVGKVTGWTIVVVLLVVLMRSCGVDLGLFSSSACDAPTAAGSLAFGDSGDCEKLKRAAIDPSWAAQQRQRSELRNGKVTTSLFFETSPESYTALSSGHDDLSEQAASILTDAGYSDIDPDPATHAEVKVAVKMREDEAAFGVLVINNTYVCGQSGPMGCRDAVAVILPEGATLYIWTKNARQVLAIKGRGS</sequence>